<dbReference type="GO" id="GO:0030992">
    <property type="term" value="C:intraciliary transport particle B"/>
    <property type="evidence" value="ECO:0007669"/>
    <property type="project" value="TreeGrafter"/>
</dbReference>
<dbReference type="GO" id="GO:0036064">
    <property type="term" value="C:ciliary basal body"/>
    <property type="evidence" value="ECO:0007669"/>
    <property type="project" value="TreeGrafter"/>
</dbReference>
<name>A0A8C4R2E8_EPTBU</name>
<protein>
    <recommendedName>
        <fullName evidence="2">Intraflagellar transport protein 56</fullName>
    </recommendedName>
</protein>
<reference evidence="6" key="2">
    <citation type="submission" date="2025-09" db="UniProtKB">
        <authorList>
            <consortium name="Ensembl"/>
        </authorList>
    </citation>
    <scope>IDENTIFICATION</scope>
</reference>
<organism evidence="6 7">
    <name type="scientific">Eptatretus burgeri</name>
    <name type="common">Inshore hagfish</name>
    <dbReference type="NCBI Taxonomy" id="7764"/>
    <lineage>
        <taxon>Eukaryota</taxon>
        <taxon>Metazoa</taxon>
        <taxon>Chordata</taxon>
        <taxon>Craniata</taxon>
        <taxon>Vertebrata</taxon>
        <taxon>Cyclostomata</taxon>
        <taxon>Myxini</taxon>
        <taxon>Myxiniformes</taxon>
        <taxon>Myxinidae</taxon>
        <taxon>Eptatretinae</taxon>
        <taxon>Eptatretus</taxon>
    </lineage>
</organism>
<dbReference type="AlphaFoldDB" id="A0A8C4R2E8"/>
<dbReference type="Ensembl" id="ENSEBUT00000023723.1">
    <property type="protein sequence ID" value="ENSEBUP00000023147.1"/>
    <property type="gene ID" value="ENSEBUG00000014262.1"/>
</dbReference>
<dbReference type="GeneTree" id="ENSGT00390000000159"/>
<proteinExistence type="predicted"/>
<dbReference type="GO" id="GO:0035735">
    <property type="term" value="P:intraciliary transport involved in cilium assembly"/>
    <property type="evidence" value="ECO:0007669"/>
    <property type="project" value="TreeGrafter"/>
</dbReference>
<keyword evidence="4" id="KW-0802">TPR repeat</keyword>
<evidence type="ECO:0000256" key="5">
    <source>
        <dbReference type="ARBA" id="ARBA00023273"/>
    </source>
</evidence>
<keyword evidence="3" id="KW-0677">Repeat</keyword>
<dbReference type="Proteomes" id="UP000694388">
    <property type="component" value="Unplaced"/>
</dbReference>
<evidence type="ECO:0000313" key="7">
    <source>
        <dbReference type="Proteomes" id="UP000694388"/>
    </source>
</evidence>
<dbReference type="GO" id="GO:0035720">
    <property type="term" value="P:intraciliary anterograde transport"/>
    <property type="evidence" value="ECO:0007669"/>
    <property type="project" value="TreeGrafter"/>
</dbReference>
<dbReference type="InterPro" id="IPR030511">
    <property type="entry name" value="TTC26"/>
</dbReference>
<dbReference type="PANTHER" id="PTHR14781">
    <property type="entry name" value="INTRAFLAGELLAR TRANSPORT PROTEIN 56"/>
    <property type="match status" value="1"/>
</dbReference>
<sequence>MNHQPPLCSVHLIQVHTLSTCPSFKMYCIVLVQYLFPVVQTDHCFNTFPEFLGCIFLIFFLDIMNRKPRLAWELYLQMETSGDSFSLLHIIANDCYKMGQFYFAAKAFDVLERLDSNPEYWEGKRGSCVGALQMIIAGRERKEILRDIVQLLRKTGNPEAEYIVRIVKKWAKMNHLTLTV</sequence>
<evidence type="ECO:0000256" key="2">
    <source>
        <dbReference type="ARBA" id="ARBA00019387"/>
    </source>
</evidence>
<evidence type="ECO:0000256" key="3">
    <source>
        <dbReference type="ARBA" id="ARBA00022737"/>
    </source>
</evidence>
<dbReference type="GO" id="GO:0120170">
    <property type="term" value="F:intraciliary transport particle B binding"/>
    <property type="evidence" value="ECO:0007669"/>
    <property type="project" value="TreeGrafter"/>
</dbReference>
<evidence type="ECO:0000256" key="1">
    <source>
        <dbReference type="ARBA" id="ARBA00004138"/>
    </source>
</evidence>
<keyword evidence="5" id="KW-0966">Cell projection</keyword>
<dbReference type="PANTHER" id="PTHR14781:SF0">
    <property type="entry name" value="INTRAFLAGELLAR TRANSPORT PROTEIN 56"/>
    <property type="match status" value="1"/>
</dbReference>
<dbReference type="GO" id="GO:0097546">
    <property type="term" value="C:ciliary base"/>
    <property type="evidence" value="ECO:0007669"/>
    <property type="project" value="TreeGrafter"/>
</dbReference>
<evidence type="ECO:0000256" key="4">
    <source>
        <dbReference type="ARBA" id="ARBA00022803"/>
    </source>
</evidence>
<accession>A0A8C4R2E8</accession>
<reference evidence="6" key="1">
    <citation type="submission" date="2025-08" db="UniProtKB">
        <authorList>
            <consortium name="Ensembl"/>
        </authorList>
    </citation>
    <scope>IDENTIFICATION</scope>
</reference>
<comment type="subcellular location">
    <subcellularLocation>
        <location evidence="1">Cell projection</location>
        <location evidence="1">Cilium</location>
    </subcellularLocation>
</comment>
<evidence type="ECO:0000313" key="6">
    <source>
        <dbReference type="Ensembl" id="ENSEBUP00000023147.1"/>
    </source>
</evidence>
<keyword evidence="7" id="KW-1185">Reference proteome</keyword>